<keyword evidence="2" id="KW-1133">Transmembrane helix</keyword>
<feature type="region of interest" description="Disordered" evidence="1">
    <location>
        <begin position="314"/>
        <end position="347"/>
    </location>
</feature>
<evidence type="ECO:0000313" key="7">
    <source>
        <dbReference type="Proteomes" id="UP000070412"/>
    </source>
</evidence>
<evidence type="ECO:0000256" key="2">
    <source>
        <dbReference type="SAM" id="Phobius"/>
    </source>
</evidence>
<evidence type="ECO:0000313" key="4">
    <source>
        <dbReference type="EMBL" id="KAF7491524.1"/>
    </source>
</evidence>
<dbReference type="AlphaFoldDB" id="A0A131ZW40"/>
<keyword evidence="7" id="KW-1185">Reference proteome</keyword>
<name>A0A131ZW40_SARSC</name>
<gene>
    <name evidence="5" type="ORF">QR98_0011680</name>
    <name evidence="4" type="ORF">SSS_2515</name>
</gene>
<proteinExistence type="predicted"/>
<feature type="region of interest" description="Disordered" evidence="1">
    <location>
        <begin position="405"/>
        <end position="426"/>
    </location>
</feature>
<feature type="signal peptide" evidence="3">
    <location>
        <begin position="1"/>
        <end position="29"/>
    </location>
</feature>
<dbReference type="EnsemblMetazoa" id="SSS_2515s_mrna">
    <property type="protein sequence ID" value="KAF7491524.1"/>
    <property type="gene ID" value="SSS_2515"/>
</dbReference>
<keyword evidence="2" id="KW-0472">Membrane</keyword>
<reference evidence="7" key="2">
    <citation type="journal article" date="2020" name="PLoS Negl. Trop. Dis.">
        <title>High-quality nuclear genome for Sarcoptes scabiei-A critical resource for a neglected parasite.</title>
        <authorList>
            <person name="Korhonen P.K."/>
            <person name="Gasser R.B."/>
            <person name="Ma G."/>
            <person name="Wang T."/>
            <person name="Stroehlein A.J."/>
            <person name="Young N.D."/>
            <person name="Ang C.S."/>
            <person name="Fernando D.D."/>
            <person name="Lu H.C."/>
            <person name="Taylor S."/>
            <person name="Reynolds S.L."/>
            <person name="Mofiz E."/>
            <person name="Najaraj S.H."/>
            <person name="Gowda H."/>
            <person name="Madugundu A."/>
            <person name="Renuse S."/>
            <person name="Holt D."/>
            <person name="Pandey A."/>
            <person name="Papenfuss A.T."/>
            <person name="Fischer K."/>
        </authorList>
    </citation>
    <scope>NUCLEOTIDE SEQUENCE [LARGE SCALE GENOMIC DNA]</scope>
</reference>
<organism evidence="5 8">
    <name type="scientific">Sarcoptes scabiei</name>
    <name type="common">Itch mite</name>
    <name type="synonym">Acarus scabiei</name>
    <dbReference type="NCBI Taxonomy" id="52283"/>
    <lineage>
        <taxon>Eukaryota</taxon>
        <taxon>Metazoa</taxon>
        <taxon>Ecdysozoa</taxon>
        <taxon>Arthropoda</taxon>
        <taxon>Chelicerata</taxon>
        <taxon>Arachnida</taxon>
        <taxon>Acari</taxon>
        <taxon>Acariformes</taxon>
        <taxon>Sarcoptiformes</taxon>
        <taxon>Astigmata</taxon>
        <taxon>Psoroptidia</taxon>
        <taxon>Sarcoptoidea</taxon>
        <taxon>Sarcoptidae</taxon>
        <taxon>Sarcoptinae</taxon>
        <taxon>Sarcoptes</taxon>
    </lineage>
</organism>
<evidence type="ECO:0000256" key="3">
    <source>
        <dbReference type="SAM" id="SignalP"/>
    </source>
</evidence>
<dbReference type="EMBL" id="WVUK01000059">
    <property type="protein sequence ID" value="KAF7491524.1"/>
    <property type="molecule type" value="Genomic_DNA"/>
</dbReference>
<sequence length="426" mass="49465">MSFSDSTMIPQCTIKVALILSAFVSVLNCQPPSAHESITNCQCSLIQKSRSGMIDVIGKLRNELLIITKNGQFYEIPFNDDPYHHQHQINLIRYHSRSISTIMPVMDAIVSKHYDRIKQKFLMDWCGESLMIFLLDPHNLELPMTESLPKSLAYNLQTHLVKNNPMPFDYASNSVILSNFGYFDANELNRTFIWKVSRSEEKYLQFSLLSIDDCDQMERTFRDLASFAICFEDEANKSIRSGSVEDCSKEKLLDLKVQNGFATKKWIYLLQKNTIYYFRKRVFSNGTIEQLYHRPLNEFIQCPELKVILNETSDQSKNHHHQDYDTLDDGNTTKSPETNFHPHHHQIRNGHRRYDEDHLMNSYSWLLIVLIIIKITLLVSCAWISLQIRRNHRVLSGLNPLTVSRSDQGSKSLRSEPAKKNTIKLN</sequence>
<reference evidence="5 8" key="1">
    <citation type="journal article" date="2015" name="Parasit. Vectors">
        <title>Draft genome of the scabies mite.</title>
        <authorList>
            <person name="Rider S.D.Jr."/>
            <person name="Morgan M.S."/>
            <person name="Arlian L.G."/>
        </authorList>
    </citation>
    <scope>NUCLEOTIDE SEQUENCE [LARGE SCALE GENOMIC DNA]</scope>
    <source>
        <strain evidence="5">Arlian Lab</strain>
    </source>
</reference>
<keyword evidence="3" id="KW-0732">Signal</keyword>
<feature type="transmembrane region" description="Helical" evidence="2">
    <location>
        <begin position="363"/>
        <end position="386"/>
    </location>
</feature>
<feature type="compositionally biased region" description="Polar residues" evidence="1">
    <location>
        <begin position="329"/>
        <end position="338"/>
    </location>
</feature>
<evidence type="ECO:0000313" key="5">
    <source>
        <dbReference type="EMBL" id="KPM02749.1"/>
    </source>
</evidence>
<dbReference type="Proteomes" id="UP000070412">
    <property type="component" value="Unassembled WGS sequence"/>
</dbReference>
<protein>
    <submittedName>
        <fullName evidence="5 6">Uncharacterized protein</fullName>
    </submittedName>
</protein>
<dbReference type="EMBL" id="JXLN01002785">
    <property type="protein sequence ID" value="KPM02749.1"/>
    <property type="molecule type" value="Genomic_DNA"/>
</dbReference>
<reference evidence="4" key="3">
    <citation type="submission" date="2020-01" db="EMBL/GenBank/DDBJ databases">
        <authorList>
            <person name="Korhonen P.K.K."/>
            <person name="Guangxu M.G."/>
            <person name="Wang T.W."/>
            <person name="Stroehlein A.J.S."/>
            <person name="Young N.D."/>
            <person name="Ang C.-S.A."/>
            <person name="Fernando D.W.F."/>
            <person name="Lu H.L."/>
            <person name="Taylor S.T."/>
            <person name="Ehtesham M.E.M."/>
            <person name="Najaraj S.H.N."/>
            <person name="Harsha G.H.G."/>
            <person name="Madugundu A.M."/>
            <person name="Renuse S.R."/>
            <person name="Holt D.H."/>
            <person name="Pandey A.P."/>
            <person name="Papenfuss A.P."/>
            <person name="Gasser R.B.G."/>
            <person name="Fischer K.F."/>
        </authorList>
    </citation>
    <scope>NUCLEOTIDE SEQUENCE</scope>
    <source>
        <strain evidence="4">SSS_KF_BRIS2020</strain>
    </source>
</reference>
<reference evidence="6" key="4">
    <citation type="submission" date="2022-06" db="UniProtKB">
        <authorList>
            <consortium name="EnsemblMetazoa"/>
        </authorList>
    </citation>
    <scope>IDENTIFICATION</scope>
</reference>
<keyword evidence="2" id="KW-0812">Transmembrane</keyword>
<feature type="compositionally biased region" description="Basic and acidic residues" evidence="1">
    <location>
        <begin position="314"/>
        <end position="324"/>
    </location>
</feature>
<accession>A0A131ZW40</accession>
<evidence type="ECO:0000313" key="6">
    <source>
        <dbReference type="EnsemblMetazoa" id="KAF7491524.1"/>
    </source>
</evidence>
<dbReference type="VEuPathDB" id="VectorBase:SSCA010039"/>
<dbReference type="Proteomes" id="UP000616769">
    <property type="component" value="Unassembled WGS sequence"/>
</dbReference>
<feature type="chain" id="PRO_5007287293" evidence="3">
    <location>
        <begin position="30"/>
        <end position="426"/>
    </location>
</feature>
<evidence type="ECO:0000256" key="1">
    <source>
        <dbReference type="SAM" id="MobiDB-lite"/>
    </source>
</evidence>
<evidence type="ECO:0000313" key="8">
    <source>
        <dbReference type="Proteomes" id="UP000616769"/>
    </source>
</evidence>